<reference evidence="2 3" key="1">
    <citation type="submission" date="2024-01" db="EMBL/GenBank/DDBJ databases">
        <title>The genomes of 5 underutilized Papilionoideae crops provide insights into root nodulation and disease resistanc.</title>
        <authorList>
            <person name="Jiang F."/>
        </authorList>
    </citation>
    <scope>NUCLEOTIDE SEQUENCE [LARGE SCALE GENOMIC DNA]</scope>
    <source>
        <strain evidence="2">JINMINGXINNONG_FW02</strain>
        <tissue evidence="2">Leaves</tissue>
    </source>
</reference>
<evidence type="ECO:0000256" key="1">
    <source>
        <dbReference type="SAM" id="Phobius"/>
    </source>
</evidence>
<keyword evidence="1" id="KW-0472">Membrane</keyword>
<name>A0AAN9MN70_PHACN</name>
<accession>A0AAN9MN70</accession>
<dbReference type="Proteomes" id="UP001374584">
    <property type="component" value="Unassembled WGS sequence"/>
</dbReference>
<feature type="transmembrane region" description="Helical" evidence="1">
    <location>
        <begin position="12"/>
        <end position="33"/>
    </location>
</feature>
<evidence type="ECO:0000313" key="3">
    <source>
        <dbReference type="Proteomes" id="UP001374584"/>
    </source>
</evidence>
<sequence length="75" mass="8398">MFNGLKFDTDNLKWISFSLSFIVALVVIISSLFVKGFLVFIYIDVCPALLVFCASFLVQKAKAHNSFSFTAPIRS</sequence>
<dbReference type="AlphaFoldDB" id="A0AAN9MN70"/>
<protein>
    <submittedName>
        <fullName evidence="2">Uncharacterized protein</fullName>
    </submittedName>
</protein>
<comment type="caution">
    <text evidence="2">The sequence shown here is derived from an EMBL/GenBank/DDBJ whole genome shotgun (WGS) entry which is preliminary data.</text>
</comment>
<gene>
    <name evidence="2" type="ORF">VNO80_17101</name>
</gene>
<keyword evidence="1" id="KW-0812">Transmembrane</keyword>
<dbReference type="EMBL" id="JAYMYR010000006">
    <property type="protein sequence ID" value="KAK7357805.1"/>
    <property type="molecule type" value="Genomic_DNA"/>
</dbReference>
<keyword evidence="1" id="KW-1133">Transmembrane helix</keyword>
<proteinExistence type="predicted"/>
<evidence type="ECO:0000313" key="2">
    <source>
        <dbReference type="EMBL" id="KAK7357805.1"/>
    </source>
</evidence>
<organism evidence="2 3">
    <name type="scientific">Phaseolus coccineus</name>
    <name type="common">Scarlet runner bean</name>
    <name type="synonym">Phaseolus multiflorus</name>
    <dbReference type="NCBI Taxonomy" id="3886"/>
    <lineage>
        <taxon>Eukaryota</taxon>
        <taxon>Viridiplantae</taxon>
        <taxon>Streptophyta</taxon>
        <taxon>Embryophyta</taxon>
        <taxon>Tracheophyta</taxon>
        <taxon>Spermatophyta</taxon>
        <taxon>Magnoliopsida</taxon>
        <taxon>eudicotyledons</taxon>
        <taxon>Gunneridae</taxon>
        <taxon>Pentapetalae</taxon>
        <taxon>rosids</taxon>
        <taxon>fabids</taxon>
        <taxon>Fabales</taxon>
        <taxon>Fabaceae</taxon>
        <taxon>Papilionoideae</taxon>
        <taxon>50 kb inversion clade</taxon>
        <taxon>NPAAA clade</taxon>
        <taxon>indigoferoid/millettioid clade</taxon>
        <taxon>Phaseoleae</taxon>
        <taxon>Phaseolus</taxon>
    </lineage>
</organism>
<feature type="transmembrane region" description="Helical" evidence="1">
    <location>
        <begin position="39"/>
        <end position="58"/>
    </location>
</feature>
<keyword evidence="3" id="KW-1185">Reference proteome</keyword>